<evidence type="ECO:0000256" key="11">
    <source>
        <dbReference type="SAM" id="Phobius"/>
    </source>
</evidence>
<keyword evidence="8" id="KW-0902">Two-component regulatory system</keyword>
<feature type="domain" description="Histidine kinase" evidence="12">
    <location>
        <begin position="452"/>
        <end position="635"/>
    </location>
</feature>
<dbReference type="GO" id="GO:0016020">
    <property type="term" value="C:membrane"/>
    <property type="evidence" value="ECO:0007669"/>
    <property type="project" value="InterPro"/>
</dbReference>
<dbReference type="Proteomes" id="UP000642920">
    <property type="component" value="Unassembled WGS sequence"/>
</dbReference>
<evidence type="ECO:0000256" key="7">
    <source>
        <dbReference type="ARBA" id="ARBA00022840"/>
    </source>
</evidence>
<keyword evidence="5" id="KW-0547">Nucleotide-binding</keyword>
<dbReference type="GO" id="GO:0046983">
    <property type="term" value="F:protein dimerization activity"/>
    <property type="evidence" value="ECO:0007669"/>
    <property type="project" value="InterPro"/>
</dbReference>
<reference evidence="13" key="1">
    <citation type="submission" date="2021-01" db="EMBL/GenBank/DDBJ databases">
        <title>Marivirga sp. nov., isolated from intertidal surface sediments.</title>
        <authorList>
            <person name="Zhang M."/>
        </authorList>
    </citation>
    <scope>NUCLEOTIDE SEQUENCE</scope>
    <source>
        <strain evidence="13">SM1354</strain>
    </source>
</reference>
<dbReference type="Gene3D" id="1.25.40.10">
    <property type="entry name" value="Tetratricopeptide repeat domain"/>
    <property type="match status" value="2"/>
</dbReference>
<feature type="repeat" description="TPR" evidence="9">
    <location>
        <begin position="122"/>
        <end position="155"/>
    </location>
</feature>
<comment type="caution">
    <text evidence="13">The sequence shown here is derived from an EMBL/GenBank/DDBJ whole genome shotgun (WGS) entry which is preliminary data.</text>
</comment>
<keyword evidence="3" id="KW-0597">Phosphoprotein</keyword>
<dbReference type="EMBL" id="JAERQG010000003">
    <property type="protein sequence ID" value="MBL0766132.1"/>
    <property type="molecule type" value="Genomic_DNA"/>
</dbReference>
<feature type="coiled-coil region" evidence="10">
    <location>
        <begin position="357"/>
        <end position="391"/>
    </location>
</feature>
<keyword evidence="6 13" id="KW-0418">Kinase</keyword>
<dbReference type="InterPro" id="IPR050482">
    <property type="entry name" value="Sensor_HK_TwoCompSys"/>
</dbReference>
<keyword evidence="4" id="KW-0808">Transferase</keyword>
<keyword evidence="9" id="KW-0802">TPR repeat</keyword>
<feature type="transmembrane region" description="Helical" evidence="11">
    <location>
        <begin position="395"/>
        <end position="415"/>
    </location>
</feature>
<evidence type="ECO:0000256" key="8">
    <source>
        <dbReference type="ARBA" id="ARBA00023012"/>
    </source>
</evidence>
<dbReference type="InterPro" id="IPR011990">
    <property type="entry name" value="TPR-like_helical_dom_sf"/>
</dbReference>
<feature type="repeat" description="TPR" evidence="9">
    <location>
        <begin position="242"/>
        <end position="275"/>
    </location>
</feature>
<keyword evidence="14" id="KW-1185">Reference proteome</keyword>
<comment type="catalytic activity">
    <reaction evidence="1">
        <text>ATP + protein L-histidine = ADP + protein N-phospho-L-histidine.</text>
        <dbReference type="EC" id="2.7.13.3"/>
    </reaction>
</comment>
<dbReference type="Gene3D" id="1.20.5.1930">
    <property type="match status" value="1"/>
</dbReference>
<gene>
    <name evidence="13" type="ORF">JKP34_12770</name>
</gene>
<keyword evidence="11" id="KW-1133">Transmembrane helix</keyword>
<dbReference type="InterPro" id="IPR011712">
    <property type="entry name" value="Sig_transdc_His_kin_sub3_dim/P"/>
</dbReference>
<dbReference type="InterPro" id="IPR019734">
    <property type="entry name" value="TPR_rpt"/>
</dbReference>
<dbReference type="AlphaFoldDB" id="A0A937A969"/>
<evidence type="ECO:0000256" key="5">
    <source>
        <dbReference type="ARBA" id="ARBA00022741"/>
    </source>
</evidence>
<evidence type="ECO:0000256" key="3">
    <source>
        <dbReference type="ARBA" id="ARBA00022553"/>
    </source>
</evidence>
<dbReference type="CDD" id="cd16917">
    <property type="entry name" value="HATPase_UhpB-NarQ-NarX-like"/>
    <property type="match status" value="1"/>
</dbReference>
<dbReference type="Pfam" id="PF02518">
    <property type="entry name" value="HATPase_c"/>
    <property type="match status" value="1"/>
</dbReference>
<protein>
    <recommendedName>
        <fullName evidence="2">histidine kinase</fullName>
        <ecNumber evidence="2">2.7.13.3</ecNumber>
    </recommendedName>
</protein>
<dbReference type="PROSITE" id="PS50109">
    <property type="entry name" value="HIS_KIN"/>
    <property type="match status" value="1"/>
</dbReference>
<evidence type="ECO:0000256" key="2">
    <source>
        <dbReference type="ARBA" id="ARBA00012438"/>
    </source>
</evidence>
<dbReference type="SMART" id="SM00387">
    <property type="entry name" value="HATPase_c"/>
    <property type="match status" value="1"/>
</dbReference>
<dbReference type="EC" id="2.7.13.3" evidence="2"/>
<keyword evidence="11" id="KW-0472">Membrane</keyword>
<evidence type="ECO:0000256" key="9">
    <source>
        <dbReference type="PROSITE-ProRule" id="PRU00339"/>
    </source>
</evidence>
<dbReference type="InterPro" id="IPR005467">
    <property type="entry name" value="His_kinase_dom"/>
</dbReference>
<dbReference type="GO" id="GO:0005524">
    <property type="term" value="F:ATP binding"/>
    <property type="evidence" value="ECO:0007669"/>
    <property type="project" value="UniProtKB-KW"/>
</dbReference>
<dbReference type="InterPro" id="IPR036890">
    <property type="entry name" value="HATPase_C_sf"/>
</dbReference>
<dbReference type="GO" id="GO:0000155">
    <property type="term" value="F:phosphorelay sensor kinase activity"/>
    <property type="evidence" value="ECO:0007669"/>
    <property type="project" value="InterPro"/>
</dbReference>
<accession>A0A937A969</accession>
<evidence type="ECO:0000313" key="13">
    <source>
        <dbReference type="EMBL" id="MBL0766132.1"/>
    </source>
</evidence>
<dbReference type="Pfam" id="PF13424">
    <property type="entry name" value="TPR_12"/>
    <property type="match status" value="1"/>
</dbReference>
<organism evidence="13 14">
    <name type="scientific">Marivirga atlantica</name>
    <dbReference type="NCBI Taxonomy" id="1548457"/>
    <lineage>
        <taxon>Bacteria</taxon>
        <taxon>Pseudomonadati</taxon>
        <taxon>Bacteroidota</taxon>
        <taxon>Cytophagia</taxon>
        <taxon>Cytophagales</taxon>
        <taxon>Marivirgaceae</taxon>
        <taxon>Marivirga</taxon>
    </lineage>
</organism>
<evidence type="ECO:0000256" key="1">
    <source>
        <dbReference type="ARBA" id="ARBA00000085"/>
    </source>
</evidence>
<dbReference type="PANTHER" id="PTHR24421:SF10">
    <property type="entry name" value="NITRATE_NITRITE SENSOR PROTEIN NARQ"/>
    <property type="match status" value="1"/>
</dbReference>
<dbReference type="InterPro" id="IPR003594">
    <property type="entry name" value="HATPase_dom"/>
</dbReference>
<sequence>MWKLRKRLLESTLKTIGKTIGASLLLVVYFGSHLSFGQSHEVDSAAFYREMAVQTSYNNTDSMRLMLAAYKRHLNQDPKKESDYLSILGIYYQQKSQYDSSLYYQDRAYELASQIQDSVLLAQIIQRKGNVHKYLGNYELAMELFFQAMSIAKAQNDTKTAATAGMAIGQVYGYMQEYDKARDIISESLEYVQQDPDDRVLWSLLIERGNINTMTGMLDAAEQDYSQAKVIAEKLNLMEGRMLIYSNLGAVYFFRNEMDKAIESYQRGALLADSVGDKISYGIAEMNTGEAYYTIEEFEKAEEKLLQSLELFSELKSKNFIKDNYYYLYEMESRRGDDKKALKYYQLHAAYKDSIINESNLNKIAELQTQYKTVENEKLLAENQLEIQEKEAQIFYLYAGFALFIILAFAVYYRYKANQRHKMQLAIAQEREQGLQNVVMATESERNRISKDLHDGVGQQLSALKLALADLSNKVEGEARSEVESIASHFKQSADEVRSISHQMMPRALMENGLVEAIEDMLQQAFAFSSISYQFEHKNVNQRFDEHIEIGLYRVLQELINNIIKHSQASNVQVQLYKVEQQLMLLVEDDGKGLENKATKGYGLKNIESRLSIIHGKVNFESAGGTTAIISVPVK</sequence>
<keyword evidence="7" id="KW-0067">ATP-binding</keyword>
<dbReference type="RefSeq" id="WP_201922051.1">
    <property type="nucleotide sequence ID" value="NZ_JAERQG010000003.1"/>
</dbReference>
<dbReference type="SMART" id="SM00028">
    <property type="entry name" value="TPR"/>
    <property type="match status" value="6"/>
</dbReference>
<keyword evidence="11" id="KW-0812">Transmembrane</keyword>
<name>A0A937A969_9BACT</name>
<dbReference type="Pfam" id="PF07730">
    <property type="entry name" value="HisKA_3"/>
    <property type="match status" value="1"/>
</dbReference>
<proteinExistence type="predicted"/>
<dbReference type="PROSITE" id="PS50005">
    <property type="entry name" value="TPR"/>
    <property type="match status" value="2"/>
</dbReference>
<keyword evidence="10" id="KW-0175">Coiled coil</keyword>
<dbReference type="Gene3D" id="3.30.565.10">
    <property type="entry name" value="Histidine kinase-like ATPase, C-terminal domain"/>
    <property type="match status" value="1"/>
</dbReference>
<dbReference type="SUPFAM" id="SSF48452">
    <property type="entry name" value="TPR-like"/>
    <property type="match status" value="2"/>
</dbReference>
<evidence type="ECO:0000259" key="12">
    <source>
        <dbReference type="PROSITE" id="PS50109"/>
    </source>
</evidence>
<evidence type="ECO:0000256" key="6">
    <source>
        <dbReference type="ARBA" id="ARBA00022777"/>
    </source>
</evidence>
<evidence type="ECO:0000313" key="14">
    <source>
        <dbReference type="Proteomes" id="UP000642920"/>
    </source>
</evidence>
<dbReference type="SUPFAM" id="SSF55874">
    <property type="entry name" value="ATPase domain of HSP90 chaperone/DNA topoisomerase II/histidine kinase"/>
    <property type="match status" value="1"/>
</dbReference>
<dbReference type="PANTHER" id="PTHR24421">
    <property type="entry name" value="NITRATE/NITRITE SENSOR PROTEIN NARX-RELATED"/>
    <property type="match status" value="1"/>
</dbReference>
<evidence type="ECO:0000256" key="10">
    <source>
        <dbReference type="SAM" id="Coils"/>
    </source>
</evidence>
<evidence type="ECO:0000256" key="4">
    <source>
        <dbReference type="ARBA" id="ARBA00022679"/>
    </source>
</evidence>